<keyword evidence="2" id="KW-0472">Membrane</keyword>
<sequence>MSAPWARERAAWLMHRSRPGTSARRRAEILARSARQGSRASTGVDAAPMQDELTPPMWRRVGTGEEAGTGRKVVLLLGATTAALAVGPGCALGAGLYRGRVALVSKFGRLRWQFWAGTATAALAVLMLAGVPFGVRLRFDRHFPVNMLDYGPWWAWVLWQTAIALGVVGYLARAWGWPGVAKPERSGSTQQADGTWAVTVDEAKARELDPYAGAEAEPADRPSDVLPDRNPALAGDPYDGITLDNFNDNNEEN</sequence>
<protein>
    <submittedName>
        <fullName evidence="3">Uncharacterized protein</fullName>
    </submittedName>
</protein>
<accession>A0AA97CXT5</accession>
<dbReference type="EMBL" id="CP128986">
    <property type="protein sequence ID" value="WOC14316.1"/>
    <property type="molecule type" value="Genomic_DNA"/>
</dbReference>
<feature type="transmembrane region" description="Helical" evidence="2">
    <location>
        <begin position="73"/>
        <end position="94"/>
    </location>
</feature>
<feature type="transmembrane region" description="Helical" evidence="2">
    <location>
        <begin position="153"/>
        <end position="172"/>
    </location>
</feature>
<keyword evidence="2" id="KW-0812">Transmembrane</keyword>
<evidence type="ECO:0000256" key="1">
    <source>
        <dbReference type="SAM" id="MobiDB-lite"/>
    </source>
</evidence>
<name>A0AA97CXT5_9ACTN</name>
<organism evidence="3">
    <name type="scientific">Gordonia sp. MP11Mi</name>
    <dbReference type="NCBI Taxonomy" id="3022769"/>
    <lineage>
        <taxon>Bacteria</taxon>
        <taxon>Bacillati</taxon>
        <taxon>Actinomycetota</taxon>
        <taxon>Actinomycetes</taxon>
        <taxon>Mycobacteriales</taxon>
        <taxon>Gordoniaceae</taxon>
        <taxon>Gordonia</taxon>
    </lineage>
</organism>
<feature type="region of interest" description="Disordered" evidence="1">
    <location>
        <begin position="209"/>
        <end position="253"/>
    </location>
</feature>
<evidence type="ECO:0000256" key="2">
    <source>
        <dbReference type="SAM" id="Phobius"/>
    </source>
</evidence>
<feature type="compositionally biased region" description="Polar residues" evidence="1">
    <location>
        <begin position="244"/>
        <end position="253"/>
    </location>
</feature>
<keyword evidence="2" id="KW-1133">Transmembrane helix</keyword>
<dbReference type="AlphaFoldDB" id="A0AA97CXT5"/>
<evidence type="ECO:0000313" key="3">
    <source>
        <dbReference type="EMBL" id="WOC14316.1"/>
    </source>
</evidence>
<reference evidence="3" key="1">
    <citation type="submission" date="2023-06" db="EMBL/GenBank/DDBJ databases">
        <title>Gordonia sp. nov. and Pseudochrobactrum sp. nov., two species isolated from the burying beetle Nicrophorus vespilloides.</title>
        <authorList>
            <person name="Poehlein A."/>
            <person name="Guzman J."/>
            <person name="Daniel R."/>
            <person name="Vilcinskas A."/>
        </authorList>
    </citation>
    <scope>NUCLEOTIDE SEQUENCE</scope>
    <source>
        <strain evidence="3">MP11Mi</strain>
    </source>
</reference>
<gene>
    <name evidence="3" type="ORF">MP11Mi_34310</name>
</gene>
<proteinExistence type="predicted"/>
<feature type="transmembrane region" description="Helical" evidence="2">
    <location>
        <begin position="114"/>
        <end position="133"/>
    </location>
</feature>
<dbReference type="RefSeq" id="WP_420040067.1">
    <property type="nucleotide sequence ID" value="NZ_CP128986.1"/>
</dbReference>
<feature type="compositionally biased region" description="Basic and acidic residues" evidence="1">
    <location>
        <begin position="218"/>
        <end position="227"/>
    </location>
</feature>